<dbReference type="Proteomes" id="UP000242913">
    <property type="component" value="Unassembled WGS sequence"/>
</dbReference>
<dbReference type="InterPro" id="IPR002350">
    <property type="entry name" value="Kazal_dom"/>
</dbReference>
<evidence type="ECO:0000313" key="6">
    <source>
        <dbReference type="Proteomes" id="UP000242913"/>
    </source>
</evidence>
<dbReference type="OrthoDB" id="88467at2759"/>
<keyword evidence="3" id="KW-0325">Glycoprotein</keyword>
<gene>
    <name evidence="5" type="ORF">X798_01605</name>
</gene>
<accession>A0A238C152</accession>
<dbReference type="InterPro" id="IPR036058">
    <property type="entry name" value="Kazal_dom_sf"/>
</dbReference>
<keyword evidence="1" id="KW-0732">Signal</keyword>
<proteinExistence type="predicted"/>
<keyword evidence="6" id="KW-1185">Reference proteome</keyword>
<dbReference type="Pfam" id="PF07648">
    <property type="entry name" value="Kazal_2"/>
    <property type="match status" value="1"/>
</dbReference>
<dbReference type="PANTHER" id="PTHR13866">
    <property type="entry name" value="SPARC OSTEONECTIN"/>
    <property type="match status" value="1"/>
</dbReference>
<evidence type="ECO:0000313" key="5">
    <source>
        <dbReference type="EMBL" id="OZC11189.1"/>
    </source>
</evidence>
<feature type="domain" description="Kazal-like" evidence="4">
    <location>
        <begin position="50"/>
        <end position="103"/>
    </location>
</feature>
<dbReference type="EMBL" id="KZ269981">
    <property type="protein sequence ID" value="OZC11189.1"/>
    <property type="molecule type" value="Genomic_DNA"/>
</dbReference>
<protein>
    <submittedName>
        <fullName evidence="5">Kazal-type serine protease inhibitor domain protein</fullName>
    </submittedName>
</protein>
<dbReference type="AlphaFoldDB" id="A0A238C152"/>
<dbReference type="GO" id="GO:0050840">
    <property type="term" value="F:extracellular matrix binding"/>
    <property type="evidence" value="ECO:0007669"/>
    <property type="project" value="TreeGrafter"/>
</dbReference>
<dbReference type="GO" id="GO:0005615">
    <property type="term" value="C:extracellular space"/>
    <property type="evidence" value="ECO:0007669"/>
    <property type="project" value="TreeGrafter"/>
</dbReference>
<dbReference type="CDD" id="cd00104">
    <property type="entry name" value="KAZAL_FS"/>
    <property type="match status" value="1"/>
</dbReference>
<evidence type="ECO:0000256" key="3">
    <source>
        <dbReference type="ARBA" id="ARBA00023180"/>
    </source>
</evidence>
<evidence type="ECO:0000256" key="2">
    <source>
        <dbReference type="ARBA" id="ARBA00023157"/>
    </source>
</evidence>
<dbReference type="PANTHER" id="PTHR13866:SF14">
    <property type="entry name" value="BM-40"/>
    <property type="match status" value="1"/>
</dbReference>
<organism evidence="5 6">
    <name type="scientific">Onchocerca flexuosa</name>
    <dbReference type="NCBI Taxonomy" id="387005"/>
    <lineage>
        <taxon>Eukaryota</taxon>
        <taxon>Metazoa</taxon>
        <taxon>Ecdysozoa</taxon>
        <taxon>Nematoda</taxon>
        <taxon>Chromadorea</taxon>
        <taxon>Rhabditida</taxon>
        <taxon>Spirurina</taxon>
        <taxon>Spiruromorpha</taxon>
        <taxon>Filarioidea</taxon>
        <taxon>Onchocercidae</taxon>
        <taxon>Onchocerca</taxon>
    </lineage>
</organism>
<sequence>MNAAATVSDPTVACVISLDNVDAFRVDCEELQCHHGAVCVTASSGIPICNCSEECSFDHLGIVAEMTICGSDGKTYDNMCKLQQFACMHQLDLVPATLGICPQDINSENNEMQRRRERKLVGVAMLGNLCKDDNDCRIFNTYCAESSVVKLRSCKCKQGFFQSKDMTQCIQGHLIS</sequence>
<name>A0A238C152_9BILA</name>
<evidence type="ECO:0000259" key="4">
    <source>
        <dbReference type="PROSITE" id="PS51465"/>
    </source>
</evidence>
<dbReference type="GO" id="GO:0005518">
    <property type="term" value="F:collagen binding"/>
    <property type="evidence" value="ECO:0007669"/>
    <property type="project" value="TreeGrafter"/>
</dbReference>
<dbReference type="Gene3D" id="3.30.60.30">
    <property type="match status" value="1"/>
</dbReference>
<dbReference type="GO" id="GO:0005509">
    <property type="term" value="F:calcium ion binding"/>
    <property type="evidence" value="ECO:0007669"/>
    <property type="project" value="TreeGrafter"/>
</dbReference>
<dbReference type="PROSITE" id="PS51465">
    <property type="entry name" value="KAZAL_2"/>
    <property type="match status" value="1"/>
</dbReference>
<dbReference type="SUPFAM" id="SSF100895">
    <property type="entry name" value="Kazal-type serine protease inhibitors"/>
    <property type="match status" value="1"/>
</dbReference>
<evidence type="ECO:0000256" key="1">
    <source>
        <dbReference type="ARBA" id="ARBA00022729"/>
    </source>
</evidence>
<dbReference type="SMART" id="SM00280">
    <property type="entry name" value="KAZAL"/>
    <property type="match status" value="1"/>
</dbReference>
<keyword evidence="2" id="KW-1015">Disulfide bond</keyword>
<reference evidence="5 6" key="1">
    <citation type="submission" date="2015-12" db="EMBL/GenBank/DDBJ databases">
        <title>Draft genome of the nematode, Onchocerca flexuosa.</title>
        <authorList>
            <person name="Mitreva M."/>
        </authorList>
    </citation>
    <scope>NUCLEOTIDE SEQUENCE [LARGE SCALE GENOMIC DNA]</scope>
    <source>
        <strain evidence="5">Red Deer</strain>
    </source>
</reference>